<name>A0A812DQF8_ACAPH</name>
<accession>A0A812DQF8</accession>
<feature type="transmembrane region" description="Helical" evidence="2">
    <location>
        <begin position="30"/>
        <end position="49"/>
    </location>
</feature>
<evidence type="ECO:0000256" key="2">
    <source>
        <dbReference type="SAM" id="Phobius"/>
    </source>
</evidence>
<keyword evidence="2" id="KW-0472">Membrane</keyword>
<evidence type="ECO:0000313" key="3">
    <source>
        <dbReference type="EMBL" id="CAE1304651.1"/>
    </source>
</evidence>
<keyword evidence="2" id="KW-1133">Transmembrane helix</keyword>
<evidence type="ECO:0000313" key="4">
    <source>
        <dbReference type="Proteomes" id="UP000597762"/>
    </source>
</evidence>
<feature type="compositionally biased region" description="Basic and acidic residues" evidence="1">
    <location>
        <begin position="191"/>
        <end position="200"/>
    </location>
</feature>
<dbReference type="AlphaFoldDB" id="A0A812DQF8"/>
<protein>
    <recommendedName>
        <fullName evidence="5">Transmembrane protein</fullName>
    </recommendedName>
</protein>
<evidence type="ECO:0000256" key="1">
    <source>
        <dbReference type="SAM" id="MobiDB-lite"/>
    </source>
</evidence>
<feature type="region of interest" description="Disordered" evidence="1">
    <location>
        <begin position="147"/>
        <end position="225"/>
    </location>
</feature>
<organism evidence="3 4">
    <name type="scientific">Acanthosepion pharaonis</name>
    <name type="common">Pharaoh cuttlefish</name>
    <name type="synonym">Sepia pharaonis</name>
    <dbReference type="NCBI Taxonomy" id="158019"/>
    <lineage>
        <taxon>Eukaryota</taxon>
        <taxon>Metazoa</taxon>
        <taxon>Spiralia</taxon>
        <taxon>Lophotrochozoa</taxon>
        <taxon>Mollusca</taxon>
        <taxon>Cephalopoda</taxon>
        <taxon>Coleoidea</taxon>
        <taxon>Decapodiformes</taxon>
        <taxon>Sepiida</taxon>
        <taxon>Sepiina</taxon>
        <taxon>Sepiidae</taxon>
        <taxon>Acanthosepion</taxon>
    </lineage>
</organism>
<sequence>MSLFHWDNCCKQKCTERSDYSLIYKRKEPIHLFILSISMFSQVFLLFLLKSSHLSSILFYFFLSLSMFSPSSLSPQMISPSFSFILFLHQQISSSSLPNKIISSLFYFTLFFSLSLILHQRLLNFFFSSILSNLYADARHYARIQHQTPTEDHPDTQQAQPQTFVAEEDRVPSPRGRTRRKAQPTLNKYTGGRESDDTPHPKTRRHSPSAEKLAGPEKDLPRIMDNLQIMKHQMWSPKRVNGET</sequence>
<keyword evidence="2" id="KW-0812">Transmembrane</keyword>
<comment type="caution">
    <text evidence="3">The sequence shown here is derived from an EMBL/GenBank/DDBJ whole genome shotgun (WGS) entry which is preliminary data.</text>
</comment>
<proteinExistence type="predicted"/>
<dbReference type="Proteomes" id="UP000597762">
    <property type="component" value="Unassembled WGS sequence"/>
</dbReference>
<evidence type="ECO:0008006" key="5">
    <source>
        <dbReference type="Google" id="ProtNLM"/>
    </source>
</evidence>
<feature type="transmembrane region" description="Helical" evidence="2">
    <location>
        <begin position="56"/>
        <end position="73"/>
    </location>
</feature>
<dbReference type="EMBL" id="CAHIKZ030003848">
    <property type="protein sequence ID" value="CAE1304651.1"/>
    <property type="molecule type" value="Genomic_DNA"/>
</dbReference>
<keyword evidence="4" id="KW-1185">Reference proteome</keyword>
<reference evidence="3" key="1">
    <citation type="submission" date="2021-01" db="EMBL/GenBank/DDBJ databases">
        <authorList>
            <person name="Li R."/>
            <person name="Bekaert M."/>
        </authorList>
    </citation>
    <scope>NUCLEOTIDE SEQUENCE</scope>
    <source>
        <strain evidence="3">Farmed</strain>
    </source>
</reference>
<feature type="transmembrane region" description="Helical" evidence="2">
    <location>
        <begin position="101"/>
        <end position="118"/>
    </location>
</feature>
<gene>
    <name evidence="3" type="ORF">SPHA_57213</name>
</gene>